<gene>
    <name evidence="4" type="ORF">DT23_17220</name>
</gene>
<accession>A0A074JKY6</accession>
<evidence type="ECO:0000259" key="3">
    <source>
        <dbReference type="Pfam" id="PF00685"/>
    </source>
</evidence>
<dbReference type="Pfam" id="PF00685">
    <property type="entry name" value="Sulfotransfer_1"/>
    <property type="match status" value="1"/>
</dbReference>
<sequence length="220" mass="24942">MLSDALELPFRRNTPFRFESAVTHGHFLNPLGLTNVVVIWRDPRDLLVSFYYHCYFINEHQNADLVAMMKAKKPFKHYEDIRANLPAFIRFLTKKPVSPDFTWVQFAQMWNGRPGVVQTSYEALRTDTAGELRRVAKALTGRPLPPMRAAQVVETHTFARAKAAAEDKRPKSVEKSFIREGALGVWRKHFTPEAEAALDAGGYTVPMARLGYVPEGAARP</sequence>
<evidence type="ECO:0000256" key="1">
    <source>
        <dbReference type="ARBA" id="ARBA00005771"/>
    </source>
</evidence>
<dbReference type="eggNOG" id="ENOG5032YS1">
    <property type="taxonomic scope" value="Bacteria"/>
</dbReference>
<feature type="domain" description="Sulfotransferase" evidence="3">
    <location>
        <begin position="34"/>
        <end position="199"/>
    </location>
</feature>
<dbReference type="Gene3D" id="3.40.50.300">
    <property type="entry name" value="P-loop containing nucleotide triphosphate hydrolases"/>
    <property type="match status" value="1"/>
</dbReference>
<comment type="similarity">
    <text evidence="1">Belongs to the sulfotransferase 1 family.</text>
</comment>
<dbReference type="Proteomes" id="UP000027471">
    <property type="component" value="Unassembled WGS sequence"/>
</dbReference>
<proteinExistence type="inferred from homology"/>
<evidence type="ECO:0000256" key="2">
    <source>
        <dbReference type="ARBA" id="ARBA00022679"/>
    </source>
</evidence>
<name>A0A074JKY6_9RHOB</name>
<keyword evidence="5" id="KW-1185">Reference proteome</keyword>
<dbReference type="AlphaFoldDB" id="A0A074JKY6"/>
<organism evidence="4 5">
    <name type="scientific">Thioclava indica</name>
    <dbReference type="NCBI Taxonomy" id="1353528"/>
    <lineage>
        <taxon>Bacteria</taxon>
        <taxon>Pseudomonadati</taxon>
        <taxon>Pseudomonadota</taxon>
        <taxon>Alphaproteobacteria</taxon>
        <taxon>Rhodobacterales</taxon>
        <taxon>Paracoccaceae</taxon>
        <taxon>Thioclava</taxon>
    </lineage>
</organism>
<dbReference type="InterPro" id="IPR000863">
    <property type="entry name" value="Sulfotransferase_dom"/>
</dbReference>
<protein>
    <recommendedName>
        <fullName evidence="3">Sulfotransferase domain-containing protein</fullName>
    </recommendedName>
</protein>
<keyword evidence="2" id="KW-0808">Transferase</keyword>
<dbReference type="STRING" id="1353528.DT23_17220"/>
<dbReference type="PANTHER" id="PTHR11783">
    <property type="entry name" value="SULFOTRANSFERASE SULT"/>
    <property type="match status" value="1"/>
</dbReference>
<evidence type="ECO:0000313" key="4">
    <source>
        <dbReference type="EMBL" id="KEO57109.1"/>
    </source>
</evidence>
<dbReference type="InterPro" id="IPR027417">
    <property type="entry name" value="P-loop_NTPase"/>
</dbReference>
<comment type="caution">
    <text evidence="4">The sequence shown here is derived from an EMBL/GenBank/DDBJ whole genome shotgun (WGS) entry which is preliminary data.</text>
</comment>
<dbReference type="GO" id="GO:0008146">
    <property type="term" value="F:sulfotransferase activity"/>
    <property type="evidence" value="ECO:0007669"/>
    <property type="project" value="InterPro"/>
</dbReference>
<reference evidence="4 5" key="1">
    <citation type="journal article" date="2015" name="Antonie Van Leeuwenhoek">
        <title>Thioclava indica sp. nov., isolated from surface seawater of the Indian Ocean.</title>
        <authorList>
            <person name="Liu Y."/>
            <person name="Lai Q."/>
            <person name="Du J."/>
            <person name="Xu H."/>
            <person name="Jiang L."/>
            <person name="Shao Z."/>
        </authorList>
    </citation>
    <scope>NUCLEOTIDE SEQUENCE [LARGE SCALE GENOMIC DNA]</scope>
    <source>
        <strain evidence="4 5">DT23-4</strain>
    </source>
</reference>
<dbReference type="SUPFAM" id="SSF52540">
    <property type="entry name" value="P-loop containing nucleoside triphosphate hydrolases"/>
    <property type="match status" value="1"/>
</dbReference>
<dbReference type="EMBL" id="AUNB01000043">
    <property type="protein sequence ID" value="KEO57109.1"/>
    <property type="molecule type" value="Genomic_DNA"/>
</dbReference>
<evidence type="ECO:0000313" key="5">
    <source>
        <dbReference type="Proteomes" id="UP000027471"/>
    </source>
</evidence>